<dbReference type="GO" id="GO:0006260">
    <property type="term" value="P:DNA replication"/>
    <property type="evidence" value="ECO:0007669"/>
    <property type="project" value="InterPro"/>
</dbReference>
<dbReference type="CDD" id="cd01675">
    <property type="entry name" value="RNR_III"/>
    <property type="match status" value="1"/>
</dbReference>
<dbReference type="GO" id="GO:0005524">
    <property type="term" value="F:ATP binding"/>
    <property type="evidence" value="ECO:0007669"/>
    <property type="project" value="UniProtKB-UniRule"/>
</dbReference>
<dbReference type="SUPFAM" id="SSF51998">
    <property type="entry name" value="PFL-like glycyl radical enzymes"/>
    <property type="match status" value="1"/>
</dbReference>
<evidence type="ECO:0000259" key="5">
    <source>
        <dbReference type="PROSITE" id="PS51161"/>
    </source>
</evidence>
<comment type="caution">
    <text evidence="6">The sequence shown here is derived from an EMBL/GenBank/DDBJ whole genome shotgun (WGS) entry which is preliminary data.</text>
</comment>
<keyword evidence="2 3" id="KW-0067">ATP-binding</keyword>
<keyword evidence="1 3" id="KW-0547">Nucleotide-binding</keyword>
<dbReference type="AlphaFoldDB" id="A0A1F4R474"/>
<protein>
    <submittedName>
        <fullName evidence="6">Ribonucleoside triphosphate reductase</fullName>
    </submittedName>
</protein>
<reference evidence="6 7" key="1">
    <citation type="journal article" date="2016" name="Nat. Commun.">
        <title>Thousands of microbial genomes shed light on interconnected biogeochemical processes in an aquifer system.</title>
        <authorList>
            <person name="Anantharaman K."/>
            <person name="Brown C.T."/>
            <person name="Hug L.A."/>
            <person name="Sharon I."/>
            <person name="Castelle C.J."/>
            <person name="Probst A.J."/>
            <person name="Thomas B.C."/>
            <person name="Singh A."/>
            <person name="Wilkins M.J."/>
            <person name="Karaoz U."/>
            <person name="Brodie E.L."/>
            <person name="Williams K.H."/>
            <person name="Hubbard S.S."/>
            <person name="Banfield J.F."/>
        </authorList>
    </citation>
    <scope>NUCLEOTIDE SEQUENCE [LARGE SCALE GENOMIC DNA]</scope>
</reference>
<dbReference type="GO" id="GO:0009265">
    <property type="term" value="P:2'-deoxyribonucleotide biosynthetic process"/>
    <property type="evidence" value="ECO:0007669"/>
    <property type="project" value="TreeGrafter"/>
</dbReference>
<dbReference type="PANTHER" id="PTHR21075:SF0">
    <property type="entry name" value="ANAEROBIC RIBONUCLEOSIDE-TRIPHOSPHATE REDUCTASE"/>
    <property type="match status" value="1"/>
</dbReference>
<dbReference type="PROSITE" id="PS51161">
    <property type="entry name" value="ATP_CONE"/>
    <property type="match status" value="1"/>
</dbReference>
<evidence type="ECO:0000313" key="7">
    <source>
        <dbReference type="Proteomes" id="UP000176938"/>
    </source>
</evidence>
<dbReference type="GO" id="GO:0008998">
    <property type="term" value="F:ribonucleoside-triphosphate reductase (thioredoxin) activity"/>
    <property type="evidence" value="ECO:0007669"/>
    <property type="project" value="InterPro"/>
</dbReference>
<dbReference type="InterPro" id="IPR005144">
    <property type="entry name" value="ATP-cone_dom"/>
</dbReference>
<dbReference type="EMBL" id="METP01000064">
    <property type="protein sequence ID" value="OGC03031.1"/>
    <property type="molecule type" value="Genomic_DNA"/>
</dbReference>
<feature type="domain" description="ATP-cone" evidence="5">
    <location>
        <begin position="6"/>
        <end position="98"/>
    </location>
</feature>
<organism evidence="6 7">
    <name type="scientific">candidate division WOR-1 bacterium RIFCSPLOWO2_02_FULL_46_20</name>
    <dbReference type="NCBI Taxonomy" id="1802567"/>
    <lineage>
        <taxon>Bacteria</taxon>
        <taxon>Bacillati</taxon>
        <taxon>Saganbacteria</taxon>
    </lineage>
</organism>
<sequence>MKRFLESIKKRNGKVVPFDRAKVESAISKAFKAVGTEDVKLTLQLTERIIHTLKKNYGYDIPTVEQVQDIVEAELIGAGLAECAKAYILYRSRRSELRESQAFLNKVDTIIQGYVGQSDWRVAENSNTSYSISGLQAHISGAVIAEYTLKYIYPKEIGQAHRSGDFHIHDLSMGTFAGYCAGWSLRQLLELGFNGVPGRISAKPAKHFNAALGQVVNFLGTLQNEWAGAQAFSSFDTYLAPLAAKDGLNYQQIKQAIQEFVFAINATSRWGNQVPFTNITLDWTVPEDLADQPIIYGGEYLQDETYRQFQPQMDMINKAFIEVMIKGDKDSRIFTFPIPTYNITKDFDWESENALLLFAMTAKYGIPYFQNFINSSLNPSDVRSMCCRLQLNLRDLMTKTGGLFGSGEKTGSIGVVTINLPRLGYLSKSEAEFFERLDNLLYLAKESLEIKRKEVSKHMNAGLLPWSKRYLGNLKHHFSTIGLVGMHECCLNFLEEGIESEAGKTLALKVLDFFRARLALFQEETGHIYNLEATPAEGTAYRLARLDKKLFPEIRTSGASEPYYTNSTQLPVGFTDSVLETLTHQDELQTKYTGGTVVHVFLGERLPSAESCRQLVKKIAYKFHLPYFTITPTFSICPVHGYIKGEHYTCPIEINKSLDSARDKEVKENATESQFARDRELQYAH</sequence>
<dbReference type="NCBIfam" id="TIGR02487">
    <property type="entry name" value="NrdD"/>
    <property type="match status" value="1"/>
</dbReference>
<evidence type="ECO:0000256" key="2">
    <source>
        <dbReference type="ARBA" id="ARBA00022840"/>
    </source>
</evidence>
<accession>A0A1F4R474</accession>
<evidence type="ECO:0000256" key="1">
    <source>
        <dbReference type="ARBA" id="ARBA00022741"/>
    </source>
</evidence>
<evidence type="ECO:0000313" key="6">
    <source>
        <dbReference type="EMBL" id="OGC03031.1"/>
    </source>
</evidence>
<name>A0A1F4R474_UNCSA</name>
<dbReference type="PANTHER" id="PTHR21075">
    <property type="entry name" value="ANAEROBIC RIBONUCLEOSIDE-TRIPHOSPHATE REDUCTASE"/>
    <property type="match status" value="1"/>
</dbReference>
<feature type="region of interest" description="Disordered" evidence="4">
    <location>
        <begin position="661"/>
        <end position="685"/>
    </location>
</feature>
<dbReference type="GO" id="GO:0004748">
    <property type="term" value="F:ribonucleoside-diphosphate reductase activity, thioredoxin disulfide as acceptor"/>
    <property type="evidence" value="ECO:0007669"/>
    <property type="project" value="TreeGrafter"/>
</dbReference>
<dbReference type="NCBIfam" id="NF006126">
    <property type="entry name" value="PRK08270.1"/>
    <property type="match status" value="1"/>
</dbReference>
<proteinExistence type="predicted"/>
<evidence type="ECO:0000256" key="4">
    <source>
        <dbReference type="SAM" id="MobiDB-lite"/>
    </source>
</evidence>
<evidence type="ECO:0000256" key="3">
    <source>
        <dbReference type="PROSITE-ProRule" id="PRU00492"/>
    </source>
</evidence>
<dbReference type="InterPro" id="IPR012833">
    <property type="entry name" value="NrdD"/>
</dbReference>
<dbReference type="Gene3D" id="3.20.70.20">
    <property type="match status" value="1"/>
</dbReference>
<dbReference type="Pfam" id="PF03477">
    <property type="entry name" value="ATP-cone"/>
    <property type="match status" value="1"/>
</dbReference>
<gene>
    <name evidence="6" type="ORF">A3H38_01930</name>
</gene>
<dbReference type="Proteomes" id="UP000176938">
    <property type="component" value="Unassembled WGS sequence"/>
</dbReference>
<dbReference type="GO" id="GO:0031250">
    <property type="term" value="C:anaerobic ribonucleoside-triphosphate reductase complex"/>
    <property type="evidence" value="ECO:0007669"/>
    <property type="project" value="TreeGrafter"/>
</dbReference>
<dbReference type="Pfam" id="PF13597">
    <property type="entry name" value="NRDD"/>
    <property type="match status" value="1"/>
</dbReference>